<evidence type="ECO:0000313" key="3">
    <source>
        <dbReference type="Proteomes" id="UP000465266"/>
    </source>
</evidence>
<dbReference type="EMBL" id="BLKG01000001">
    <property type="protein sequence ID" value="GFF69834.1"/>
    <property type="molecule type" value="Genomic_DNA"/>
</dbReference>
<comment type="caution">
    <text evidence="2">The sequence shown here is derived from an EMBL/GenBank/DDBJ whole genome shotgun (WGS) entry which is preliminary data.</text>
</comment>
<proteinExistence type="predicted"/>
<evidence type="ECO:0000259" key="1">
    <source>
        <dbReference type="Pfam" id="PF14033"/>
    </source>
</evidence>
<protein>
    <recommendedName>
        <fullName evidence="1">DUF4246 domain-containing protein</fullName>
    </recommendedName>
</protein>
<dbReference type="PANTHER" id="PTHR33119:SF1">
    <property type="entry name" value="FE2OG DIOXYGENASE DOMAIN-CONTAINING PROTEIN"/>
    <property type="match status" value="1"/>
</dbReference>
<dbReference type="Proteomes" id="UP000465266">
    <property type="component" value="Unassembled WGS sequence"/>
</dbReference>
<evidence type="ECO:0000313" key="2">
    <source>
        <dbReference type="EMBL" id="GFF69834.1"/>
    </source>
</evidence>
<feature type="domain" description="DUF4246" evidence="1">
    <location>
        <begin position="127"/>
        <end position="296"/>
    </location>
</feature>
<accession>A0ABQ1A2X8</accession>
<sequence>MPIVEKIFDENCAREWRQKFLDVYNGISPETMDWAIEGVKFKAEKFLKKGMLALQEDVEPLENITEHDKDYEPGFGGQVVNLVDPSLIKFERIEYLPSTNSLGEVLELGSPKTWSLSLWLDRLGSEALIDLQTTFRHRGLQVIVKLANTELTPETPGYTGTGWHFQSLLNEHVCATAIDNYSCENITAPMISFRQILSLDWLHGSHFDKGFGLPWLALVFGCNEKEKQIVDLGQVSCHEGRLVTFPNAFQPSVAPVHLVDPSKPGHCKSLVLHVVDPYVRIISTANVPPQQADWWNCFNIRRDVLAQKGLPVELQDMALDYPEPYPLTIGEARELMT</sequence>
<name>A0ABQ1A2X8_9EURO</name>
<keyword evidence="3" id="KW-1185">Reference proteome</keyword>
<dbReference type="InterPro" id="IPR025340">
    <property type="entry name" value="DUF4246"/>
</dbReference>
<gene>
    <name evidence="2" type="ORF">IFM53868_00154</name>
</gene>
<dbReference type="PANTHER" id="PTHR33119">
    <property type="entry name" value="IFI3P"/>
    <property type="match status" value="1"/>
</dbReference>
<dbReference type="Pfam" id="PF14033">
    <property type="entry name" value="DUF4246"/>
    <property type="match status" value="1"/>
</dbReference>
<reference evidence="2 3" key="1">
    <citation type="submission" date="2020-01" db="EMBL/GenBank/DDBJ databases">
        <title>Draft genome sequence of Aspergillus udagawae IFM 53868.</title>
        <authorList>
            <person name="Takahashi H."/>
            <person name="Yaguchi T."/>
        </authorList>
    </citation>
    <scope>NUCLEOTIDE SEQUENCE [LARGE SCALE GENOMIC DNA]</scope>
    <source>
        <strain evidence="2 3">IFM 53868</strain>
    </source>
</reference>
<organism evidence="2 3">
    <name type="scientific">Aspergillus udagawae</name>
    <dbReference type="NCBI Taxonomy" id="91492"/>
    <lineage>
        <taxon>Eukaryota</taxon>
        <taxon>Fungi</taxon>
        <taxon>Dikarya</taxon>
        <taxon>Ascomycota</taxon>
        <taxon>Pezizomycotina</taxon>
        <taxon>Eurotiomycetes</taxon>
        <taxon>Eurotiomycetidae</taxon>
        <taxon>Eurotiales</taxon>
        <taxon>Aspergillaceae</taxon>
        <taxon>Aspergillus</taxon>
        <taxon>Aspergillus subgen. Fumigati</taxon>
    </lineage>
</organism>
<dbReference type="InterPro" id="IPR049192">
    <property type="entry name" value="DUF4246_C"/>
</dbReference>